<dbReference type="InterPro" id="IPR001077">
    <property type="entry name" value="COMT_C"/>
</dbReference>
<evidence type="ECO:0000256" key="1">
    <source>
        <dbReference type="ARBA" id="ARBA00022603"/>
    </source>
</evidence>
<feature type="domain" description="O-methyltransferase dimerisation" evidence="6">
    <location>
        <begin position="17"/>
        <end position="100"/>
    </location>
</feature>
<evidence type="ECO:0000259" key="5">
    <source>
        <dbReference type="Pfam" id="PF00891"/>
    </source>
</evidence>
<dbReference type="SUPFAM" id="SSF53335">
    <property type="entry name" value="S-adenosyl-L-methionine-dependent methyltransferases"/>
    <property type="match status" value="1"/>
</dbReference>
<dbReference type="HOGENOM" id="CLU_005533_7_0_1"/>
<evidence type="ECO:0000259" key="6">
    <source>
        <dbReference type="Pfam" id="PF08100"/>
    </source>
</evidence>
<dbReference type="Proteomes" id="UP000032180">
    <property type="component" value="Chromosome 1"/>
</dbReference>
<dbReference type="GO" id="GO:0008757">
    <property type="term" value="F:S-adenosylmethionine-dependent methyltransferase activity"/>
    <property type="evidence" value="ECO:0007669"/>
    <property type="project" value="UniProtKB-ARBA"/>
</dbReference>
<dbReference type="InterPro" id="IPR029063">
    <property type="entry name" value="SAM-dependent_MTases_sf"/>
</dbReference>
<keyword evidence="3" id="KW-0949">S-adenosyl-L-methionine</keyword>
<proteinExistence type="predicted"/>
<evidence type="ECO:0000313" key="7">
    <source>
        <dbReference type="EnsemblPlants" id="LPERR01G16310.1"/>
    </source>
</evidence>
<keyword evidence="1" id="KW-0489">Methyltransferase</keyword>
<feature type="active site" description="Proton acceptor" evidence="4">
    <location>
        <position position="269"/>
    </location>
</feature>
<evidence type="ECO:0000256" key="4">
    <source>
        <dbReference type="PIRSR" id="PIRSR005739-1"/>
    </source>
</evidence>
<keyword evidence="8" id="KW-1185">Reference proteome</keyword>
<accession>A0A0D9V1T6</accession>
<dbReference type="AlphaFoldDB" id="A0A0D9V1T6"/>
<dbReference type="eggNOG" id="KOG3178">
    <property type="taxonomic scope" value="Eukaryota"/>
</dbReference>
<dbReference type="FunFam" id="3.40.50.150:FF:000057">
    <property type="entry name" value="O-methyltransferase ZRP4"/>
    <property type="match status" value="1"/>
</dbReference>
<evidence type="ECO:0008006" key="9">
    <source>
        <dbReference type="Google" id="ProtNLM"/>
    </source>
</evidence>
<name>A0A0D9V1T6_9ORYZ</name>
<evidence type="ECO:0000313" key="8">
    <source>
        <dbReference type="Proteomes" id="UP000032180"/>
    </source>
</evidence>
<reference evidence="8" key="2">
    <citation type="submission" date="2013-12" db="EMBL/GenBank/DDBJ databases">
        <authorList>
            <person name="Yu Y."/>
            <person name="Lee S."/>
            <person name="de Baynast K."/>
            <person name="Wissotski M."/>
            <person name="Liu L."/>
            <person name="Talag J."/>
            <person name="Goicoechea J."/>
            <person name="Angelova A."/>
            <person name="Jetty R."/>
            <person name="Kudrna D."/>
            <person name="Golser W."/>
            <person name="Rivera L."/>
            <person name="Zhang J."/>
            <person name="Wing R."/>
        </authorList>
    </citation>
    <scope>NUCLEOTIDE SEQUENCE</scope>
</reference>
<protein>
    <recommendedName>
        <fullName evidence="9">O-methyltransferase domain-containing protein</fullName>
    </recommendedName>
</protein>
<dbReference type="GO" id="GO:0032259">
    <property type="term" value="P:methylation"/>
    <property type="evidence" value="ECO:0007669"/>
    <property type="project" value="UniProtKB-KW"/>
</dbReference>
<dbReference type="Gene3D" id="1.10.10.10">
    <property type="entry name" value="Winged helix-like DNA-binding domain superfamily/Winged helix DNA-binding domain"/>
    <property type="match status" value="1"/>
</dbReference>
<dbReference type="STRING" id="77586.A0A0D9V1T6"/>
<dbReference type="PIRSF" id="PIRSF005739">
    <property type="entry name" value="O-mtase"/>
    <property type="match status" value="1"/>
</dbReference>
<organism evidence="7 8">
    <name type="scientific">Leersia perrieri</name>
    <dbReference type="NCBI Taxonomy" id="77586"/>
    <lineage>
        <taxon>Eukaryota</taxon>
        <taxon>Viridiplantae</taxon>
        <taxon>Streptophyta</taxon>
        <taxon>Embryophyta</taxon>
        <taxon>Tracheophyta</taxon>
        <taxon>Spermatophyta</taxon>
        <taxon>Magnoliopsida</taxon>
        <taxon>Liliopsida</taxon>
        <taxon>Poales</taxon>
        <taxon>Poaceae</taxon>
        <taxon>BOP clade</taxon>
        <taxon>Oryzoideae</taxon>
        <taxon>Oryzeae</taxon>
        <taxon>Oryzinae</taxon>
        <taxon>Leersia</taxon>
    </lineage>
</organism>
<reference evidence="7 8" key="1">
    <citation type="submission" date="2012-08" db="EMBL/GenBank/DDBJ databases">
        <title>Oryza genome evolution.</title>
        <authorList>
            <person name="Wing R.A."/>
        </authorList>
    </citation>
    <scope>NUCLEOTIDE SEQUENCE</scope>
</reference>
<sequence>MATMSSSELLQAKAELWCHSFGYLKSMALHCAVKLGIPNAIHRCGGTASLSDLLAVLPAGSNKRANLARLMRFLTMSGLFAMATKDVYRLTPVSRLLVTDDDNTGPDGHDTSLSPLVLASMTRFQVNAALHLANWFGIETTGEEEEMPESTPFVLADGTDFWGITSRDPEFNRVFNDGMGSDSRFTMELAVRECPEVFAGIGSLIDVGGGNGTAAKAIARAFPHVKCSVLDLPQVISGVGDDEMVEFIAGDMMEYIPPVDAVLLKYVLHDWSDNDCVKILRVCREAIVSDKVLGKVIIVDTVVGSPSNTIYEAQLLLDMAMMVFTTGKERTENEWQKIFTEAGFNSYKILPILGMVSIIELYPNPK</sequence>
<dbReference type="GO" id="GO:0008171">
    <property type="term" value="F:O-methyltransferase activity"/>
    <property type="evidence" value="ECO:0007669"/>
    <property type="project" value="InterPro"/>
</dbReference>
<reference evidence="7" key="3">
    <citation type="submission" date="2015-04" db="UniProtKB">
        <authorList>
            <consortium name="EnsemblPlants"/>
        </authorList>
    </citation>
    <scope>IDENTIFICATION</scope>
</reference>
<feature type="domain" description="O-methyltransferase C-terminal" evidence="5">
    <location>
        <begin position="149"/>
        <end position="345"/>
    </location>
</feature>
<dbReference type="GO" id="GO:0046983">
    <property type="term" value="F:protein dimerization activity"/>
    <property type="evidence" value="ECO:0007669"/>
    <property type="project" value="InterPro"/>
</dbReference>
<keyword evidence="2" id="KW-0808">Transferase</keyword>
<dbReference type="InterPro" id="IPR016461">
    <property type="entry name" value="COMT-like"/>
</dbReference>
<evidence type="ECO:0000256" key="2">
    <source>
        <dbReference type="ARBA" id="ARBA00022679"/>
    </source>
</evidence>
<dbReference type="InterPro" id="IPR036388">
    <property type="entry name" value="WH-like_DNA-bd_sf"/>
</dbReference>
<dbReference type="InterPro" id="IPR012967">
    <property type="entry name" value="COMT_dimerisation"/>
</dbReference>
<dbReference type="SUPFAM" id="SSF46785">
    <property type="entry name" value="Winged helix' DNA-binding domain"/>
    <property type="match status" value="1"/>
</dbReference>
<evidence type="ECO:0000256" key="3">
    <source>
        <dbReference type="ARBA" id="ARBA00022691"/>
    </source>
</evidence>
<dbReference type="Gramene" id="LPERR01G16310.1">
    <property type="protein sequence ID" value="LPERR01G16310.1"/>
    <property type="gene ID" value="LPERR01G16310"/>
</dbReference>
<dbReference type="PROSITE" id="PS51683">
    <property type="entry name" value="SAM_OMT_II"/>
    <property type="match status" value="1"/>
</dbReference>
<dbReference type="Pfam" id="PF00891">
    <property type="entry name" value="Methyltransf_2"/>
    <property type="match status" value="1"/>
</dbReference>
<dbReference type="PANTHER" id="PTHR11746">
    <property type="entry name" value="O-METHYLTRANSFERASE"/>
    <property type="match status" value="1"/>
</dbReference>
<dbReference type="Gene3D" id="3.40.50.150">
    <property type="entry name" value="Vaccinia Virus protein VP39"/>
    <property type="match status" value="1"/>
</dbReference>
<dbReference type="Pfam" id="PF08100">
    <property type="entry name" value="Dimerisation"/>
    <property type="match status" value="1"/>
</dbReference>
<dbReference type="EnsemblPlants" id="LPERR01G16310.1">
    <property type="protein sequence ID" value="LPERR01G16310.1"/>
    <property type="gene ID" value="LPERR01G16310"/>
</dbReference>
<dbReference type="FunFam" id="1.10.10.10:FF:000213">
    <property type="entry name" value="Coniferyl alcohol 9-O-methyltransferase"/>
    <property type="match status" value="1"/>
</dbReference>
<dbReference type="InterPro" id="IPR036390">
    <property type="entry name" value="WH_DNA-bd_sf"/>
</dbReference>